<comment type="caution">
    <text evidence="1">Lacks conserved residue(s) required for the propagation of feature annotation.</text>
</comment>
<dbReference type="AlphaFoldDB" id="A0A8B6E018"/>
<feature type="chain" id="PRO_5032449109" description="EGF-like domain-containing protein" evidence="2">
    <location>
        <begin position="20"/>
        <end position="477"/>
    </location>
</feature>
<dbReference type="PANTHER" id="PTHR39069:SF8">
    <property type="entry name" value="FI17111P1"/>
    <property type="match status" value="1"/>
</dbReference>
<dbReference type="EMBL" id="UYJE01004301">
    <property type="protein sequence ID" value="VDI26929.1"/>
    <property type="molecule type" value="Genomic_DNA"/>
</dbReference>
<dbReference type="Proteomes" id="UP000596742">
    <property type="component" value="Unassembled WGS sequence"/>
</dbReference>
<feature type="domain" description="EGF-like" evidence="3">
    <location>
        <begin position="308"/>
        <end position="343"/>
    </location>
</feature>
<keyword evidence="5" id="KW-1185">Reference proteome</keyword>
<evidence type="ECO:0000256" key="1">
    <source>
        <dbReference type="PROSITE-ProRule" id="PRU00076"/>
    </source>
</evidence>
<sequence>MLPACDVLLCFLFWMTAYGNTLTIGSTVNSTLLDSDIFKGLTINSSCETAYQCRGKLVCTDGQCKCSDNYIWNGTSCIEEKTFNSKCKLTAECDATLFCIYDTCQCAQMYYWNGSVCVSEKTVNDTCTNSKECGGKLLCEDGVCQCLVDLFWNGNICIFKNFDGHSCESSVECKENLECRESFCQCLESEYWDISKCYTKKSINDKCMEEKECSETLHCDGNVCQCASSNYWTGSTCSIKKDENSFCNASIECKATLQCRHNHCFCCDQDYWNGQVCEGKRNTSHQCQDSVECQDSLHCIRHVRGVCQDICAVEHCMNGGKCQISGNRHVCKCGNGYLGDKCQYAEGREKDFILIFHQAHGRPSPQILPAIYRKSEINIFYFANNKNVSVTLNSADNTYILDSNVLMTNGLHQAGAEIHSNLPIILYGFLFLRVYYSEGFLVIPTRYVSTDYVIPSFTPYDSNGKSLFSLLLFIQIQ</sequence>
<keyword evidence="1" id="KW-0245">EGF-like domain</keyword>
<name>A0A8B6E018_MYTGA</name>
<evidence type="ECO:0000259" key="3">
    <source>
        <dbReference type="PROSITE" id="PS50026"/>
    </source>
</evidence>
<evidence type="ECO:0000256" key="2">
    <source>
        <dbReference type="SAM" id="SignalP"/>
    </source>
</evidence>
<organism evidence="4 5">
    <name type="scientific">Mytilus galloprovincialis</name>
    <name type="common">Mediterranean mussel</name>
    <dbReference type="NCBI Taxonomy" id="29158"/>
    <lineage>
        <taxon>Eukaryota</taxon>
        <taxon>Metazoa</taxon>
        <taxon>Spiralia</taxon>
        <taxon>Lophotrochozoa</taxon>
        <taxon>Mollusca</taxon>
        <taxon>Bivalvia</taxon>
        <taxon>Autobranchia</taxon>
        <taxon>Pteriomorphia</taxon>
        <taxon>Mytilida</taxon>
        <taxon>Mytiloidea</taxon>
        <taxon>Mytilidae</taxon>
        <taxon>Mytilinae</taxon>
        <taxon>Mytilus</taxon>
    </lineage>
</organism>
<feature type="signal peptide" evidence="2">
    <location>
        <begin position="1"/>
        <end position="19"/>
    </location>
</feature>
<dbReference type="OrthoDB" id="6072984at2759"/>
<evidence type="ECO:0000313" key="4">
    <source>
        <dbReference type="EMBL" id="VDI26929.1"/>
    </source>
</evidence>
<dbReference type="PANTHER" id="PTHR39069">
    <property type="entry name" value="ECDYSONE-INDUCIBLE GENE E1, ISOFORM A"/>
    <property type="match status" value="1"/>
</dbReference>
<dbReference type="InterPro" id="IPR000742">
    <property type="entry name" value="EGF"/>
</dbReference>
<protein>
    <recommendedName>
        <fullName evidence="3">EGF-like domain-containing protein</fullName>
    </recommendedName>
</protein>
<accession>A0A8B6E018</accession>
<dbReference type="PROSITE" id="PS00022">
    <property type="entry name" value="EGF_1"/>
    <property type="match status" value="1"/>
</dbReference>
<feature type="disulfide bond" evidence="1">
    <location>
        <begin position="333"/>
        <end position="342"/>
    </location>
</feature>
<proteinExistence type="predicted"/>
<keyword evidence="1" id="KW-1015">Disulfide bond</keyword>
<gene>
    <name evidence="4" type="ORF">MGAL_10B021813</name>
</gene>
<reference evidence="4" key="1">
    <citation type="submission" date="2018-11" db="EMBL/GenBank/DDBJ databases">
        <authorList>
            <person name="Alioto T."/>
            <person name="Alioto T."/>
        </authorList>
    </citation>
    <scope>NUCLEOTIDE SEQUENCE</scope>
</reference>
<comment type="caution">
    <text evidence="4">The sequence shown here is derived from an EMBL/GenBank/DDBJ whole genome shotgun (WGS) entry which is preliminary data.</text>
</comment>
<evidence type="ECO:0000313" key="5">
    <source>
        <dbReference type="Proteomes" id="UP000596742"/>
    </source>
</evidence>
<keyword evidence="2" id="KW-0732">Signal</keyword>
<dbReference type="PROSITE" id="PS01186">
    <property type="entry name" value="EGF_2"/>
    <property type="match status" value="1"/>
</dbReference>
<dbReference type="SUPFAM" id="SSF57196">
    <property type="entry name" value="EGF/Laminin"/>
    <property type="match status" value="1"/>
</dbReference>
<dbReference type="PROSITE" id="PS50026">
    <property type="entry name" value="EGF_3"/>
    <property type="match status" value="1"/>
</dbReference>